<gene>
    <name evidence="3" type="ORF">LSTR_LSTR016893</name>
</gene>
<accession>A0A482XQS0</accession>
<dbReference type="Pfam" id="PF07728">
    <property type="entry name" value="AAA_5"/>
    <property type="match status" value="1"/>
</dbReference>
<dbReference type="Proteomes" id="UP000291343">
    <property type="component" value="Unassembled WGS sequence"/>
</dbReference>
<dbReference type="PANTHER" id="PTHR21610:SF9">
    <property type="entry name" value="VON WILLEBRAND FACTOR A DOMAIN-CONTAINING PROTEIN 8"/>
    <property type="match status" value="1"/>
</dbReference>
<protein>
    <recommendedName>
        <fullName evidence="2">ATPase dynein-related AAA domain-containing protein</fullName>
    </recommendedName>
</protein>
<keyword evidence="1" id="KW-1133">Transmembrane helix</keyword>
<comment type="caution">
    <text evidence="3">The sequence shown here is derived from an EMBL/GenBank/DDBJ whole genome shotgun (WGS) entry which is preliminary data.</text>
</comment>
<keyword evidence="1" id="KW-0472">Membrane</keyword>
<dbReference type="InParanoid" id="A0A482XQS0"/>
<feature type="domain" description="ATPase dynein-related AAA" evidence="2">
    <location>
        <begin position="8"/>
        <end position="64"/>
    </location>
</feature>
<evidence type="ECO:0000256" key="1">
    <source>
        <dbReference type="SAM" id="Phobius"/>
    </source>
</evidence>
<dbReference type="InterPro" id="IPR039891">
    <property type="entry name" value="VWA8"/>
</dbReference>
<dbReference type="GO" id="GO:0016887">
    <property type="term" value="F:ATP hydrolysis activity"/>
    <property type="evidence" value="ECO:0007669"/>
    <property type="project" value="InterPro"/>
</dbReference>
<evidence type="ECO:0000259" key="2">
    <source>
        <dbReference type="Pfam" id="PF07728"/>
    </source>
</evidence>
<name>A0A482XQS0_LAOST</name>
<sequence>MFLLRQTVEDGQVRFEDSPLVQAVRLGHVLVVDEADKAPTHVTCILKTLVESGDMILSDGRRIRGEAGGGEEVEVERRTQTSQQYGPDVSKKLIQRTGEGFAKLRESRRRRALVLLSVSTREVVNIVKTSTGRGEIQLTAGSVTAVLDVSSPTICQSDEKETHGGGNTWAWVRGRDTLRKPWMLENKDMQNSHEAMPDFLTESQLLLSYTAALLTPQLFILYTLANIFSKKL</sequence>
<dbReference type="PANTHER" id="PTHR21610">
    <property type="entry name" value="VON WILLEBRAND FACTOR A DOMAIN-CONTAINING PROTEIN 8"/>
    <property type="match status" value="1"/>
</dbReference>
<proteinExistence type="predicted"/>
<keyword evidence="4" id="KW-1185">Reference proteome</keyword>
<keyword evidence="1" id="KW-0812">Transmembrane</keyword>
<organism evidence="3 4">
    <name type="scientific">Laodelphax striatellus</name>
    <name type="common">Small brown planthopper</name>
    <name type="synonym">Delphax striatella</name>
    <dbReference type="NCBI Taxonomy" id="195883"/>
    <lineage>
        <taxon>Eukaryota</taxon>
        <taxon>Metazoa</taxon>
        <taxon>Ecdysozoa</taxon>
        <taxon>Arthropoda</taxon>
        <taxon>Hexapoda</taxon>
        <taxon>Insecta</taxon>
        <taxon>Pterygota</taxon>
        <taxon>Neoptera</taxon>
        <taxon>Paraneoptera</taxon>
        <taxon>Hemiptera</taxon>
        <taxon>Auchenorrhyncha</taxon>
        <taxon>Fulgoroidea</taxon>
        <taxon>Delphacidae</taxon>
        <taxon>Criomorphinae</taxon>
        <taxon>Laodelphax</taxon>
    </lineage>
</organism>
<dbReference type="STRING" id="195883.A0A482XQS0"/>
<feature type="transmembrane region" description="Helical" evidence="1">
    <location>
        <begin position="206"/>
        <end position="228"/>
    </location>
</feature>
<dbReference type="GO" id="GO:0005737">
    <property type="term" value="C:cytoplasm"/>
    <property type="evidence" value="ECO:0007669"/>
    <property type="project" value="TreeGrafter"/>
</dbReference>
<evidence type="ECO:0000313" key="4">
    <source>
        <dbReference type="Proteomes" id="UP000291343"/>
    </source>
</evidence>
<evidence type="ECO:0000313" key="3">
    <source>
        <dbReference type="EMBL" id="RZF47820.1"/>
    </source>
</evidence>
<dbReference type="InterPro" id="IPR011704">
    <property type="entry name" value="ATPase_dyneun-rel_AAA"/>
</dbReference>
<dbReference type="AlphaFoldDB" id="A0A482XQS0"/>
<reference evidence="3 4" key="1">
    <citation type="journal article" date="2017" name="Gigascience">
        <title>Genome sequence of the small brown planthopper, Laodelphax striatellus.</title>
        <authorList>
            <person name="Zhu J."/>
            <person name="Jiang F."/>
            <person name="Wang X."/>
            <person name="Yang P."/>
            <person name="Bao Y."/>
            <person name="Zhao W."/>
            <person name="Wang W."/>
            <person name="Lu H."/>
            <person name="Wang Q."/>
            <person name="Cui N."/>
            <person name="Li J."/>
            <person name="Chen X."/>
            <person name="Luo L."/>
            <person name="Yu J."/>
            <person name="Kang L."/>
            <person name="Cui F."/>
        </authorList>
    </citation>
    <scope>NUCLEOTIDE SEQUENCE [LARGE SCALE GENOMIC DNA]</scope>
    <source>
        <strain evidence="3">Lst14</strain>
    </source>
</reference>
<dbReference type="GO" id="GO:0005524">
    <property type="term" value="F:ATP binding"/>
    <property type="evidence" value="ECO:0007669"/>
    <property type="project" value="InterPro"/>
</dbReference>
<dbReference type="EMBL" id="QKKF02003323">
    <property type="protein sequence ID" value="RZF47820.1"/>
    <property type="molecule type" value="Genomic_DNA"/>
</dbReference>
<dbReference type="OrthoDB" id="5186at2759"/>